<protein>
    <recommendedName>
        <fullName evidence="3">Transposase</fullName>
    </recommendedName>
</protein>
<evidence type="ECO:0000313" key="1">
    <source>
        <dbReference type="EMBL" id="CDG96990.1"/>
    </source>
</evidence>
<evidence type="ECO:0008006" key="3">
    <source>
        <dbReference type="Google" id="ProtNLM"/>
    </source>
</evidence>
<reference evidence="1" key="1">
    <citation type="submission" date="2013-07" db="EMBL/GenBank/DDBJ databases">
        <title>Sub-species coevolution in mutualistic symbiosis.</title>
        <authorList>
            <person name="Murfin K."/>
            <person name="Klassen J."/>
            <person name="Lee M."/>
            <person name="Forst S."/>
            <person name="Stock P."/>
            <person name="Goodrich-Blair H."/>
        </authorList>
    </citation>
    <scope>NUCLEOTIDE SEQUENCE [LARGE SCALE GENOMIC DNA]</scope>
    <source>
        <strain evidence="1">Puntauvense</strain>
    </source>
</reference>
<dbReference type="AlphaFoldDB" id="A0A077NGQ7"/>
<dbReference type="Proteomes" id="UP000028511">
    <property type="component" value="Unassembled WGS sequence"/>
</dbReference>
<gene>
    <name evidence="1" type="ORF">XBP1_2420032</name>
</gene>
<sequence length="62" mass="7075">MVVRYVKEKTGRTENWLNSLLSRRNTNIAVVALANKNARIIWALLVHGREFEADYGSPETSD</sequence>
<accession>A0A077NGQ7</accession>
<comment type="caution">
    <text evidence="1">The sequence shown here is derived from an EMBL/GenBank/DDBJ whole genome shotgun (WGS) entry which is preliminary data.</text>
</comment>
<organism evidence="1 2">
    <name type="scientific">Xenorhabdus bovienii str. puntauvense</name>
    <dbReference type="NCBI Taxonomy" id="1398201"/>
    <lineage>
        <taxon>Bacteria</taxon>
        <taxon>Pseudomonadati</taxon>
        <taxon>Pseudomonadota</taxon>
        <taxon>Gammaproteobacteria</taxon>
        <taxon>Enterobacterales</taxon>
        <taxon>Morganellaceae</taxon>
        <taxon>Xenorhabdus</taxon>
    </lineage>
</organism>
<evidence type="ECO:0000313" key="2">
    <source>
        <dbReference type="Proteomes" id="UP000028511"/>
    </source>
</evidence>
<dbReference type="EMBL" id="CBSW010000160">
    <property type="protein sequence ID" value="CDG96990.1"/>
    <property type="molecule type" value="Genomic_DNA"/>
</dbReference>
<dbReference type="HOGENOM" id="CLU_036902_15_3_6"/>
<name>A0A077NGQ7_XENBV</name>
<proteinExistence type="predicted"/>